<protein>
    <submittedName>
        <fullName evidence="2">Uncharacterized protein</fullName>
    </submittedName>
</protein>
<evidence type="ECO:0000313" key="2">
    <source>
        <dbReference type="EMBL" id="SBW11133.1"/>
    </source>
</evidence>
<sequence>MTRQEDTPTQIYVPALRRELAPRVLPDTVRFMDPGLPQTASAPGFFHPPAYPFSRAEAAGVLAELLTVGETLDLSKPSASQAARVPGTGGATAGFSGDERTALARFSTGEPERPTAAGDPKIAAQKVLLLAWDLETRLLEIASLHKEVAEAVKPLAENLHGDNAEAFRDLASGLPGTLFGSIADLPEPMEPDWRLSLMAIAAFAPEGALLVTCHTGMRNAMLEAGMLHPLPEDVSPHLAGWPESLQSRLLWAKTPLWRILGHSREPENAPWLRAAPEIIVCPA</sequence>
<proteinExistence type="predicted"/>
<organism evidence="2">
    <name type="scientific">uncultured delta proteobacterium</name>
    <dbReference type="NCBI Taxonomy" id="34034"/>
    <lineage>
        <taxon>Bacteria</taxon>
        <taxon>Deltaproteobacteria</taxon>
        <taxon>environmental samples</taxon>
    </lineage>
</organism>
<evidence type="ECO:0000256" key="1">
    <source>
        <dbReference type="SAM" id="MobiDB-lite"/>
    </source>
</evidence>
<accession>A0A212KHE6</accession>
<reference evidence="2" key="1">
    <citation type="submission" date="2016-04" db="EMBL/GenBank/DDBJ databases">
        <authorList>
            <person name="Evans L.H."/>
            <person name="Alamgir A."/>
            <person name="Owens N."/>
            <person name="Weber N.D."/>
            <person name="Virtaneva K."/>
            <person name="Barbian K."/>
            <person name="Babar A."/>
            <person name="Rosenke K."/>
        </authorList>
    </citation>
    <scope>NUCLEOTIDE SEQUENCE</scope>
    <source>
        <strain evidence="2">86</strain>
    </source>
</reference>
<dbReference type="EMBL" id="FLUQ01000007">
    <property type="protein sequence ID" value="SBW11133.1"/>
    <property type="molecule type" value="Genomic_DNA"/>
</dbReference>
<name>A0A212KHE6_9DELT</name>
<gene>
    <name evidence="2" type="ORF">KL86DPRO_70179</name>
</gene>
<feature type="region of interest" description="Disordered" evidence="1">
    <location>
        <begin position="79"/>
        <end position="98"/>
    </location>
</feature>
<dbReference type="AlphaFoldDB" id="A0A212KHE6"/>